<accession>A0ABP6SFK3</accession>
<comment type="caution">
    <text evidence="11">The sequence shown here is derived from an EMBL/GenBank/DDBJ whole genome shotgun (WGS) entry which is preliminary data.</text>
</comment>
<gene>
    <name evidence="11" type="ORF">GCM10020367_43930</name>
</gene>
<sequence length="322" mass="36096">MTTAETMIPVTLPDPAGEPALLHELEPVVARNIDRHLTVVRDWNPHDYVPWSEGRDFALLGGEDWRPEDSRMDPAVRASLVVNLLTEDNLPAYHGDFAGTLGRDAAWGEWTNRWTAEEARHGIALRDYLVVTRAVDPVDLERRRLRHMSAGSGGAPGGILETLAYVTFQELATRVAHRNTGAATGCPVGDQLLARIAADENLHMLFYRNLVDAALERAPDATMAAIRNVLLDFRMPGEHQPDFARYSLMIAMAGIYDLRLHHDKVVMPVLRHWRIFERTDFGPAGEAAREDLARFLQGLDRRAARFTEKREERLARSGAARA</sequence>
<keyword evidence="5" id="KW-0479">Metal-binding</keyword>
<dbReference type="PIRSF" id="PIRSF000346">
    <property type="entry name" value="Dlt9_acylACP_des"/>
    <property type="match status" value="1"/>
</dbReference>
<evidence type="ECO:0000256" key="1">
    <source>
        <dbReference type="ARBA" id="ARBA00001954"/>
    </source>
</evidence>
<evidence type="ECO:0000256" key="8">
    <source>
        <dbReference type="ARBA" id="ARBA00023004"/>
    </source>
</evidence>
<protein>
    <submittedName>
        <fullName evidence="11">Acyl-ACP desaturase</fullName>
    </submittedName>
</protein>
<proteinExistence type="inferred from homology"/>
<dbReference type="CDD" id="cd01050">
    <property type="entry name" value="Acyl_ACP_Desat"/>
    <property type="match status" value="1"/>
</dbReference>
<evidence type="ECO:0000256" key="7">
    <source>
        <dbReference type="ARBA" id="ARBA00023002"/>
    </source>
</evidence>
<keyword evidence="12" id="KW-1185">Reference proteome</keyword>
<evidence type="ECO:0000313" key="12">
    <source>
        <dbReference type="Proteomes" id="UP001499990"/>
    </source>
</evidence>
<evidence type="ECO:0000256" key="2">
    <source>
        <dbReference type="ARBA" id="ARBA00008749"/>
    </source>
</evidence>
<evidence type="ECO:0000256" key="6">
    <source>
        <dbReference type="ARBA" id="ARBA00022832"/>
    </source>
</evidence>
<dbReference type="EMBL" id="BAAAYL010000001">
    <property type="protein sequence ID" value="GAA3375579.1"/>
    <property type="molecule type" value="Genomic_DNA"/>
</dbReference>
<organism evidence="11 12">
    <name type="scientific">Streptomyces sannanensis</name>
    <dbReference type="NCBI Taxonomy" id="285536"/>
    <lineage>
        <taxon>Bacteria</taxon>
        <taxon>Bacillati</taxon>
        <taxon>Actinomycetota</taxon>
        <taxon>Actinomycetes</taxon>
        <taxon>Kitasatosporales</taxon>
        <taxon>Streptomycetaceae</taxon>
        <taxon>Streptomyces</taxon>
    </lineage>
</organism>
<dbReference type="Proteomes" id="UP001499990">
    <property type="component" value="Unassembled WGS sequence"/>
</dbReference>
<comment type="subunit">
    <text evidence="3">Homodimer.</text>
</comment>
<comment type="similarity">
    <text evidence="2">Belongs to the fatty acid desaturase type 2 family.</text>
</comment>
<dbReference type="PANTHER" id="PTHR31155">
    <property type="entry name" value="ACYL- ACYL-CARRIER-PROTEIN DESATURASE-RELATED"/>
    <property type="match status" value="1"/>
</dbReference>
<dbReference type="InterPro" id="IPR009078">
    <property type="entry name" value="Ferritin-like_SF"/>
</dbReference>
<keyword evidence="4" id="KW-0444">Lipid biosynthesis</keyword>
<keyword evidence="7" id="KW-0560">Oxidoreductase</keyword>
<dbReference type="Gene3D" id="1.10.620.20">
    <property type="entry name" value="Ribonucleotide Reductase, subunit A"/>
    <property type="match status" value="1"/>
</dbReference>
<evidence type="ECO:0000256" key="10">
    <source>
        <dbReference type="ARBA" id="ARBA00023160"/>
    </source>
</evidence>
<dbReference type="Pfam" id="PF03405">
    <property type="entry name" value="FA_desaturase_2"/>
    <property type="match status" value="1"/>
</dbReference>
<evidence type="ECO:0000256" key="4">
    <source>
        <dbReference type="ARBA" id="ARBA00022516"/>
    </source>
</evidence>
<name>A0ABP6SFK3_9ACTN</name>
<dbReference type="PANTHER" id="PTHR31155:SF9">
    <property type="entry name" value="STEAROYL-[ACYL-CARRIER-PROTEIN] 9-DESATURASE 7, CHLOROPLASTIC"/>
    <property type="match status" value="1"/>
</dbReference>
<comment type="cofactor">
    <cofactor evidence="1">
        <name>Fe(2+)</name>
        <dbReference type="ChEBI" id="CHEBI:29033"/>
    </cofactor>
</comment>
<evidence type="ECO:0000256" key="9">
    <source>
        <dbReference type="ARBA" id="ARBA00023098"/>
    </source>
</evidence>
<keyword evidence="9" id="KW-0443">Lipid metabolism</keyword>
<dbReference type="RefSeq" id="WP_345040289.1">
    <property type="nucleotide sequence ID" value="NZ_BAAAYL010000001.1"/>
</dbReference>
<reference evidence="12" key="1">
    <citation type="journal article" date="2019" name="Int. J. Syst. Evol. Microbiol.">
        <title>The Global Catalogue of Microorganisms (GCM) 10K type strain sequencing project: providing services to taxonomists for standard genome sequencing and annotation.</title>
        <authorList>
            <consortium name="The Broad Institute Genomics Platform"/>
            <consortium name="The Broad Institute Genome Sequencing Center for Infectious Disease"/>
            <person name="Wu L."/>
            <person name="Ma J."/>
        </authorList>
    </citation>
    <scope>NUCLEOTIDE SEQUENCE [LARGE SCALE GENOMIC DNA]</scope>
    <source>
        <strain evidence="12">JCM 9651</strain>
    </source>
</reference>
<keyword evidence="10" id="KW-0275">Fatty acid biosynthesis</keyword>
<keyword evidence="8" id="KW-0408">Iron</keyword>
<evidence type="ECO:0000256" key="3">
    <source>
        <dbReference type="ARBA" id="ARBA00011738"/>
    </source>
</evidence>
<dbReference type="InterPro" id="IPR005067">
    <property type="entry name" value="Fatty_acid_desaturase-2"/>
</dbReference>
<dbReference type="InterPro" id="IPR012348">
    <property type="entry name" value="RNR-like"/>
</dbReference>
<evidence type="ECO:0000313" key="11">
    <source>
        <dbReference type="EMBL" id="GAA3375579.1"/>
    </source>
</evidence>
<evidence type="ECO:0000256" key="5">
    <source>
        <dbReference type="ARBA" id="ARBA00022723"/>
    </source>
</evidence>
<keyword evidence="6" id="KW-0276">Fatty acid metabolism</keyword>
<dbReference type="SUPFAM" id="SSF47240">
    <property type="entry name" value="Ferritin-like"/>
    <property type="match status" value="1"/>
</dbReference>